<protein>
    <submittedName>
        <fullName evidence="3">Tyrosine-type recombinase/integrase</fullName>
    </submittedName>
</protein>
<dbReference type="OrthoDB" id="9766545at2"/>
<evidence type="ECO:0000259" key="2">
    <source>
        <dbReference type="PROSITE" id="PS51898"/>
    </source>
</evidence>
<evidence type="ECO:0000313" key="4">
    <source>
        <dbReference type="Proteomes" id="UP000432715"/>
    </source>
</evidence>
<feature type="domain" description="Tyr recombinase" evidence="2">
    <location>
        <begin position="1"/>
        <end position="66"/>
    </location>
</feature>
<evidence type="ECO:0000313" key="3">
    <source>
        <dbReference type="EMBL" id="KAB3534072.1"/>
    </source>
</evidence>
<sequence>MVVSRRKKGNLLAERSVQKVFKRGCDKTKIKKYVSVHTVRHSSATHLLESGNDIDGCSRSLIRKRC</sequence>
<dbReference type="InterPro" id="IPR002104">
    <property type="entry name" value="Integrase_catalytic"/>
</dbReference>
<dbReference type="Proteomes" id="UP000432715">
    <property type="component" value="Unassembled WGS sequence"/>
</dbReference>
<dbReference type="SUPFAM" id="SSF56349">
    <property type="entry name" value="DNA breaking-rejoining enzymes"/>
    <property type="match status" value="1"/>
</dbReference>
<dbReference type="InterPro" id="IPR011010">
    <property type="entry name" value="DNA_brk_join_enz"/>
</dbReference>
<keyword evidence="4" id="KW-1185">Reference proteome</keyword>
<keyword evidence="1" id="KW-0233">DNA recombination</keyword>
<dbReference type="Pfam" id="PF00589">
    <property type="entry name" value="Phage_integrase"/>
    <property type="match status" value="1"/>
</dbReference>
<dbReference type="EMBL" id="WBZC01000033">
    <property type="protein sequence ID" value="KAB3534072.1"/>
    <property type="molecule type" value="Genomic_DNA"/>
</dbReference>
<dbReference type="GO" id="GO:0003677">
    <property type="term" value="F:DNA binding"/>
    <property type="evidence" value="ECO:0007669"/>
    <property type="project" value="InterPro"/>
</dbReference>
<comment type="caution">
    <text evidence="3">The sequence shown here is derived from an EMBL/GenBank/DDBJ whole genome shotgun (WGS) entry which is preliminary data.</text>
</comment>
<dbReference type="GO" id="GO:0015074">
    <property type="term" value="P:DNA integration"/>
    <property type="evidence" value="ECO:0007669"/>
    <property type="project" value="InterPro"/>
</dbReference>
<dbReference type="PROSITE" id="PS51898">
    <property type="entry name" value="TYR_RECOMBINASE"/>
    <property type="match status" value="1"/>
</dbReference>
<name>A0A6I0F424_9FIRM</name>
<dbReference type="InterPro" id="IPR013762">
    <property type="entry name" value="Integrase-like_cat_sf"/>
</dbReference>
<dbReference type="AlphaFoldDB" id="A0A6I0F424"/>
<dbReference type="GO" id="GO:0006310">
    <property type="term" value="P:DNA recombination"/>
    <property type="evidence" value="ECO:0007669"/>
    <property type="project" value="UniProtKB-KW"/>
</dbReference>
<evidence type="ECO:0000256" key="1">
    <source>
        <dbReference type="ARBA" id="ARBA00023172"/>
    </source>
</evidence>
<accession>A0A6I0F424</accession>
<dbReference type="Gene3D" id="1.10.443.10">
    <property type="entry name" value="Intergrase catalytic core"/>
    <property type="match status" value="1"/>
</dbReference>
<reference evidence="3 4" key="1">
    <citation type="submission" date="2019-10" db="EMBL/GenBank/DDBJ databases">
        <title>Alkaliphilus serpentinus sp. nov. and Alkaliphilus pronyensis sp. nov., two novel anaerobic alkaliphilic species isolated from the serpentinized-hosted hydrothermal field of the Prony Bay (New Caledonia).</title>
        <authorList>
            <person name="Postec A."/>
        </authorList>
    </citation>
    <scope>NUCLEOTIDE SEQUENCE [LARGE SCALE GENOMIC DNA]</scope>
    <source>
        <strain evidence="3 4">LacV</strain>
    </source>
</reference>
<gene>
    <name evidence="3" type="ORF">F8154_09825</name>
</gene>
<proteinExistence type="predicted"/>
<organism evidence="3 4">
    <name type="scientific">Alkaliphilus pronyensis</name>
    <dbReference type="NCBI Taxonomy" id="1482732"/>
    <lineage>
        <taxon>Bacteria</taxon>
        <taxon>Bacillati</taxon>
        <taxon>Bacillota</taxon>
        <taxon>Clostridia</taxon>
        <taxon>Peptostreptococcales</taxon>
        <taxon>Natronincolaceae</taxon>
        <taxon>Alkaliphilus</taxon>
    </lineage>
</organism>